<gene>
    <name evidence="2" type="ORF">CFX0092_A0793</name>
</gene>
<sequence>MLIGVEDDGIALALGEEDGHDLRLEAAVVDGRQSLALALQGEGVLLLAADDTAADAAIATHLIDVLGRLAHRLQRKQSFHLGVGVAPAEGGVPGGHVARRAEGAAVLGQGVGGAGHALHATGDVDVALAGGDGPRRLVDGVQAAGAQPVDRDPADGVGQPGQQRGHAGHVAVVLAGLVGAAEKHFLHLGRVDARPVDDLANDQRGQIVGPRVRKRAGVAADGRAHAVDNYDVLHVKPHMENELERPAATAFQVQALTVPSDGIVAQRAPLGHRATKKPPCEPEPAGGPNSSTRGSPRSANS</sequence>
<accession>A0A160SYS9</accession>
<feature type="region of interest" description="Disordered" evidence="1">
    <location>
        <begin position="264"/>
        <end position="301"/>
    </location>
</feature>
<organism evidence="2 3">
    <name type="scientific">Candidatus Promineifilum breve</name>
    <dbReference type="NCBI Taxonomy" id="1806508"/>
    <lineage>
        <taxon>Bacteria</taxon>
        <taxon>Bacillati</taxon>
        <taxon>Chloroflexota</taxon>
        <taxon>Ardenticatenia</taxon>
        <taxon>Candidatus Promineifilales</taxon>
        <taxon>Candidatus Promineifilaceae</taxon>
        <taxon>Candidatus Promineifilum</taxon>
    </lineage>
</organism>
<feature type="region of interest" description="Disordered" evidence="1">
    <location>
        <begin position="145"/>
        <end position="164"/>
    </location>
</feature>
<evidence type="ECO:0000313" key="3">
    <source>
        <dbReference type="Proteomes" id="UP000215027"/>
    </source>
</evidence>
<feature type="compositionally biased region" description="Polar residues" evidence="1">
    <location>
        <begin position="288"/>
        <end position="301"/>
    </location>
</feature>
<evidence type="ECO:0000256" key="1">
    <source>
        <dbReference type="SAM" id="MobiDB-lite"/>
    </source>
</evidence>
<dbReference type="AlphaFoldDB" id="A0A160SYS9"/>
<protein>
    <submittedName>
        <fullName evidence="2">Uncharacterized protein</fullName>
    </submittedName>
</protein>
<name>A0A160SYS9_9CHLR</name>
<dbReference type="EMBL" id="LN890655">
    <property type="protein sequence ID" value="CUS02671.2"/>
    <property type="molecule type" value="Genomic_DNA"/>
</dbReference>
<keyword evidence="3" id="KW-1185">Reference proteome</keyword>
<evidence type="ECO:0000313" key="2">
    <source>
        <dbReference type="EMBL" id="CUS02671.2"/>
    </source>
</evidence>
<dbReference type="KEGG" id="pbf:CFX0092_A0793"/>
<dbReference type="Proteomes" id="UP000215027">
    <property type="component" value="Chromosome I"/>
</dbReference>
<proteinExistence type="predicted"/>
<reference evidence="2" key="1">
    <citation type="submission" date="2016-01" db="EMBL/GenBank/DDBJ databases">
        <authorList>
            <person name="Mcilroy J.S."/>
            <person name="Karst M S."/>
            <person name="Albertsen M."/>
        </authorList>
    </citation>
    <scope>NUCLEOTIDE SEQUENCE</scope>
    <source>
        <strain evidence="2">Cfx-K</strain>
    </source>
</reference>